<evidence type="ECO:0000256" key="1">
    <source>
        <dbReference type="SAM" id="SignalP"/>
    </source>
</evidence>
<dbReference type="InterPro" id="IPR011044">
    <property type="entry name" value="Quino_amine_DH_bsu"/>
</dbReference>
<feature type="signal peptide" evidence="1">
    <location>
        <begin position="1"/>
        <end position="23"/>
    </location>
</feature>
<dbReference type="AlphaFoldDB" id="A0A4Z0BN51"/>
<dbReference type="InterPro" id="IPR015943">
    <property type="entry name" value="WD40/YVTN_repeat-like_dom_sf"/>
</dbReference>
<organism evidence="2 3">
    <name type="scientific">Ramlibacter humi</name>
    <dbReference type="NCBI Taxonomy" id="2530451"/>
    <lineage>
        <taxon>Bacteria</taxon>
        <taxon>Pseudomonadati</taxon>
        <taxon>Pseudomonadota</taxon>
        <taxon>Betaproteobacteria</taxon>
        <taxon>Burkholderiales</taxon>
        <taxon>Comamonadaceae</taxon>
        <taxon>Ramlibacter</taxon>
    </lineage>
</organism>
<dbReference type="Proteomes" id="UP000297839">
    <property type="component" value="Unassembled WGS sequence"/>
</dbReference>
<gene>
    <name evidence="2" type="ORF">EZ216_14270</name>
</gene>
<keyword evidence="3" id="KW-1185">Reference proteome</keyword>
<name>A0A4Z0BN51_9BURK</name>
<dbReference type="PANTHER" id="PTHR47197:SF3">
    <property type="entry name" value="DIHYDRO-HEME D1 DEHYDROGENASE"/>
    <property type="match status" value="1"/>
</dbReference>
<dbReference type="OrthoDB" id="9790815at2"/>
<dbReference type="InterPro" id="IPR051200">
    <property type="entry name" value="Host-pathogen_enzymatic-act"/>
</dbReference>
<evidence type="ECO:0008006" key="4">
    <source>
        <dbReference type="Google" id="ProtNLM"/>
    </source>
</evidence>
<dbReference type="RefSeq" id="WP_135250447.1">
    <property type="nucleotide sequence ID" value="NZ_SMLK01000004.1"/>
</dbReference>
<dbReference type="PANTHER" id="PTHR47197">
    <property type="entry name" value="PROTEIN NIRF"/>
    <property type="match status" value="1"/>
</dbReference>
<dbReference type="InterPro" id="IPR019405">
    <property type="entry name" value="Lactonase_7-beta_prop"/>
</dbReference>
<dbReference type="EMBL" id="SMLK01000004">
    <property type="protein sequence ID" value="TFZ00261.1"/>
    <property type="molecule type" value="Genomic_DNA"/>
</dbReference>
<keyword evidence="1" id="KW-0732">Signal</keyword>
<feature type="chain" id="PRO_5021334172" description="YncE family protein" evidence="1">
    <location>
        <begin position="24"/>
        <end position="444"/>
    </location>
</feature>
<sequence length="444" mass="44807">MSAPILLRPFRAFLASLAILAFAGCGGGESGSGGESGQPSPAADADFTVSAEVAGLRGSGLVLALDGAEDVAVGTNGRIAFARKLKAGQPLSLTVKTQPSMPAQRCGVELPGQAVMADTVVQVRCSYGSSAFVYVGNFGAGIEVLKVEAGAVSKIQSLPFDGPDSVAVSPDQSLVVAKGAGNNSLVDFAAFRVDAASGTLTATPATPAKVSSNVSNLVFHPNGRFVYVPDPVNGTITRFQLDPATGALTTAGAALTGLGNVKLALRPDGKFAYAINVGASGVQVFSVHPDTGGLTPLRRFDTANLAFALAVDPLGKYLYVGQDTSTDAWVMDPQTGLVSIAATIAKPGALVAAHPSGDFLFVYGLLGKIASYHVDRQTGQMELAGEVPCGPGLSALVGLGDLILSSNGDQTASVFLVDPASGVPSLIGDTAFGAGISDVKGVLR</sequence>
<dbReference type="Pfam" id="PF10282">
    <property type="entry name" value="Lactonase"/>
    <property type="match status" value="1"/>
</dbReference>
<dbReference type="SUPFAM" id="SSF50969">
    <property type="entry name" value="YVTN repeat-like/Quinoprotein amine dehydrogenase"/>
    <property type="match status" value="1"/>
</dbReference>
<dbReference type="Gene3D" id="2.130.10.10">
    <property type="entry name" value="YVTN repeat-like/Quinoprotein amine dehydrogenase"/>
    <property type="match status" value="2"/>
</dbReference>
<reference evidence="2 3" key="1">
    <citation type="submission" date="2019-03" db="EMBL/GenBank/DDBJ databases">
        <title>Ramlibacter sp. 18x22-1, whole genome shotgun sequence.</title>
        <authorList>
            <person name="Zhang X."/>
            <person name="Feng G."/>
            <person name="Zhu H."/>
        </authorList>
    </citation>
    <scope>NUCLEOTIDE SEQUENCE [LARGE SCALE GENOMIC DNA]</scope>
    <source>
        <strain evidence="2 3">18x22-1</strain>
    </source>
</reference>
<accession>A0A4Z0BN51</accession>
<proteinExistence type="predicted"/>
<evidence type="ECO:0000313" key="3">
    <source>
        <dbReference type="Proteomes" id="UP000297839"/>
    </source>
</evidence>
<protein>
    <recommendedName>
        <fullName evidence="4">YncE family protein</fullName>
    </recommendedName>
</protein>
<evidence type="ECO:0000313" key="2">
    <source>
        <dbReference type="EMBL" id="TFZ00261.1"/>
    </source>
</evidence>
<comment type="caution">
    <text evidence="2">The sequence shown here is derived from an EMBL/GenBank/DDBJ whole genome shotgun (WGS) entry which is preliminary data.</text>
</comment>